<evidence type="ECO:0000313" key="7">
    <source>
        <dbReference type="Proteomes" id="UP001162135"/>
    </source>
</evidence>
<dbReference type="Pfam" id="PF01418">
    <property type="entry name" value="HTH_6"/>
    <property type="match status" value="1"/>
</dbReference>
<sequence length="788" mass="85003">MPKDSPVSQQIDILSQITACLPSLREAEKKVANLIFDDIDFVAEASIGEIARRAEVSDATVTRFARAVDCRNVRDLKTRLTRALAAGRRFIQEASEDDGLGVIYDTAAQTLALNRTLMEQADVEGAVAMLDDARQILVFGAGGGSTVMAQEMQFRLVRLGYAISAYPQALLPRMVAATLEPSDVVVALSVTGYTPEINEAAELAREYGARVLAITATGSPLAKIADITLPLAARETDYIYFPSSSRYAMMAAIDMLALGLALRHRSRTRDKLRRLKITLDAHRGGDNRQPLGIENPGAPMSHDLLIRRASLIDGSGREPFIADVAIDGDRIVAIGDLGHPDARETIEAQGLVLTPGFIDVHTHDDTNVIRTPQMLPKLSQGVTTVVVGNCGISASPVRLSGEVPDPMNLLGRAEDFRYPTFAAYAEAIEQAQPSVNVAALIGHTSLRSQVMDRFDRAASDPEIAAMREQLETALAEGALGMSSGLAYRNAYHAPTAEMNTLVETVGRAGGVYTTHLRDEFAGLPEAMDEAFATARHGRAPLVISHLKCAGAGNWGNAPKALSKLDDAARAHGVHCDCYPYTAGSSTLDLGQVTDEIDIFITWSDPHPEMARQPLKTIAEQWGLSLMDAARRLQPAGAVYHNMSEADMRQVLAHPLSMVGSDGLPNDPHPHPRLWGAFPRVLAHYSRDLKLLPLTEAVRKMTGLSAANFGLTDRGEIRVGAFADLVLFDLDALEDTATYTTPIAQASGIELVIVNGVIGYRQGKASEPRAGRLLRRQVRLSARPSRPGS</sequence>
<feature type="domain" description="HTH rpiR-type" evidence="4">
    <location>
        <begin position="11"/>
        <end position="87"/>
    </location>
</feature>
<dbReference type="Proteomes" id="UP001162135">
    <property type="component" value="Unassembled WGS sequence"/>
</dbReference>
<dbReference type="InterPro" id="IPR011059">
    <property type="entry name" value="Metal-dep_hydrolase_composite"/>
</dbReference>
<evidence type="ECO:0008006" key="8">
    <source>
        <dbReference type="Google" id="ProtNLM"/>
    </source>
</evidence>
<reference evidence="6" key="1">
    <citation type="journal article" date="2015" name="Antonie Van Leeuwenhoek">
        <title>Comparative 16S rRNA signatures and multilocus sequence analysis for the genus Salinicola and description of Salinicola acroporae sp. nov., isolated from coral Acropora digitifera.</title>
        <authorList>
            <person name="Lepcha R.T."/>
            <person name="Poddar A."/>
            <person name="Schumann P."/>
            <person name="Das S.K."/>
        </authorList>
    </citation>
    <scope>NUCLEOTIDE SEQUENCE</scope>
    <source>
        <strain evidence="6">S4-41</strain>
    </source>
</reference>
<dbReference type="Gene3D" id="3.30.1490.130">
    <property type="entry name" value="D-aminoacylase. Domain 3"/>
    <property type="match status" value="1"/>
</dbReference>
<dbReference type="InterPro" id="IPR001347">
    <property type="entry name" value="SIS_dom"/>
</dbReference>
<dbReference type="PROSITE" id="PS51464">
    <property type="entry name" value="SIS"/>
    <property type="match status" value="1"/>
</dbReference>
<organism evidence="6 7">
    <name type="scientific">Salinicola acroporae</name>
    <dbReference type="NCBI Taxonomy" id="1541440"/>
    <lineage>
        <taxon>Bacteria</taxon>
        <taxon>Pseudomonadati</taxon>
        <taxon>Pseudomonadota</taxon>
        <taxon>Gammaproteobacteria</taxon>
        <taxon>Oceanospirillales</taxon>
        <taxon>Halomonadaceae</taxon>
        <taxon>Salinicola</taxon>
    </lineage>
</organism>
<proteinExistence type="predicted"/>
<dbReference type="Pfam" id="PF07969">
    <property type="entry name" value="Amidohydro_3"/>
    <property type="match status" value="1"/>
</dbReference>
<dbReference type="Gene3D" id="1.10.10.10">
    <property type="entry name" value="Winged helix-like DNA-binding domain superfamily/Winged helix DNA-binding domain"/>
    <property type="match status" value="1"/>
</dbReference>
<dbReference type="Gene3D" id="2.30.40.10">
    <property type="entry name" value="Urease, subunit C, domain 1"/>
    <property type="match status" value="1"/>
</dbReference>
<dbReference type="InterPro" id="IPR036388">
    <property type="entry name" value="WH-like_DNA-bd_sf"/>
</dbReference>
<reference evidence="6" key="2">
    <citation type="submission" date="2017-11" db="EMBL/GenBank/DDBJ databases">
        <authorList>
            <person name="Das S.K."/>
        </authorList>
    </citation>
    <scope>NUCLEOTIDE SEQUENCE</scope>
    <source>
        <strain evidence="6">S4-41</strain>
    </source>
</reference>
<keyword evidence="7" id="KW-1185">Reference proteome</keyword>
<dbReference type="InterPro" id="IPR013108">
    <property type="entry name" value="Amidohydro_3"/>
</dbReference>
<comment type="caution">
    <text evidence="6">The sequence shown here is derived from an EMBL/GenBank/DDBJ whole genome shotgun (WGS) entry which is preliminary data.</text>
</comment>
<keyword evidence="2" id="KW-0238">DNA-binding</keyword>
<dbReference type="InterPro" id="IPR023100">
    <property type="entry name" value="D-aminoacylase_insert_dom_sf"/>
</dbReference>
<dbReference type="InterPro" id="IPR000281">
    <property type="entry name" value="HTH_RpiR"/>
</dbReference>
<dbReference type="InterPro" id="IPR032466">
    <property type="entry name" value="Metal_Hydrolase"/>
</dbReference>
<dbReference type="SUPFAM" id="SSF53697">
    <property type="entry name" value="SIS domain"/>
    <property type="match status" value="1"/>
</dbReference>
<keyword evidence="1" id="KW-0805">Transcription regulation</keyword>
<keyword evidence="3" id="KW-0804">Transcription</keyword>
<evidence type="ECO:0000256" key="1">
    <source>
        <dbReference type="ARBA" id="ARBA00023015"/>
    </source>
</evidence>
<dbReference type="CDD" id="cd05013">
    <property type="entry name" value="SIS_RpiR"/>
    <property type="match status" value="1"/>
</dbReference>
<dbReference type="InterPro" id="IPR047640">
    <property type="entry name" value="RpiR-like"/>
</dbReference>
<evidence type="ECO:0000259" key="4">
    <source>
        <dbReference type="PROSITE" id="PS51071"/>
    </source>
</evidence>
<dbReference type="SUPFAM" id="SSF51556">
    <property type="entry name" value="Metallo-dependent hydrolases"/>
    <property type="match status" value="1"/>
</dbReference>
<dbReference type="EMBL" id="PGFS01000001">
    <property type="protein sequence ID" value="MDH4571609.1"/>
    <property type="molecule type" value="Genomic_DNA"/>
</dbReference>
<dbReference type="CDD" id="cd01297">
    <property type="entry name" value="D-aminoacylase"/>
    <property type="match status" value="1"/>
</dbReference>
<dbReference type="Pfam" id="PF01380">
    <property type="entry name" value="SIS"/>
    <property type="match status" value="1"/>
</dbReference>
<evidence type="ECO:0000256" key="3">
    <source>
        <dbReference type="ARBA" id="ARBA00023163"/>
    </source>
</evidence>
<dbReference type="PROSITE" id="PS51071">
    <property type="entry name" value="HTH_RPIR"/>
    <property type="match status" value="1"/>
</dbReference>
<dbReference type="Gene3D" id="3.40.50.10490">
    <property type="entry name" value="Glucose-6-phosphate isomerase like protein, domain 1"/>
    <property type="match status" value="1"/>
</dbReference>
<dbReference type="InterPro" id="IPR035472">
    <property type="entry name" value="RpiR-like_SIS"/>
</dbReference>
<dbReference type="SUPFAM" id="SSF51338">
    <property type="entry name" value="Composite domain of metallo-dependent hydrolases"/>
    <property type="match status" value="1"/>
</dbReference>
<name>A0ABT6I1Q4_9GAMM</name>
<evidence type="ECO:0000259" key="5">
    <source>
        <dbReference type="PROSITE" id="PS51464"/>
    </source>
</evidence>
<dbReference type="InterPro" id="IPR009057">
    <property type="entry name" value="Homeodomain-like_sf"/>
</dbReference>
<gene>
    <name evidence="6" type="ORF">CUR86_03435</name>
</gene>
<dbReference type="Gene3D" id="3.20.20.140">
    <property type="entry name" value="Metal-dependent hydrolases"/>
    <property type="match status" value="1"/>
</dbReference>
<protein>
    <recommendedName>
        <fullName evidence="8">D-aminoacylase</fullName>
    </recommendedName>
</protein>
<accession>A0ABT6I1Q4</accession>
<dbReference type="PANTHER" id="PTHR30514:SF1">
    <property type="entry name" value="HTH-TYPE TRANSCRIPTIONAL REGULATOR HEXR-RELATED"/>
    <property type="match status" value="1"/>
</dbReference>
<evidence type="ECO:0000313" key="6">
    <source>
        <dbReference type="EMBL" id="MDH4571609.1"/>
    </source>
</evidence>
<dbReference type="PANTHER" id="PTHR30514">
    <property type="entry name" value="GLUCOKINASE"/>
    <property type="match status" value="1"/>
</dbReference>
<feature type="domain" description="SIS" evidence="5">
    <location>
        <begin position="126"/>
        <end position="266"/>
    </location>
</feature>
<evidence type="ECO:0000256" key="2">
    <source>
        <dbReference type="ARBA" id="ARBA00023125"/>
    </source>
</evidence>
<dbReference type="InterPro" id="IPR046348">
    <property type="entry name" value="SIS_dom_sf"/>
</dbReference>
<dbReference type="SUPFAM" id="SSF46689">
    <property type="entry name" value="Homeodomain-like"/>
    <property type="match status" value="1"/>
</dbReference>